<protein>
    <recommendedName>
        <fullName evidence="2">Restriction endonuclease</fullName>
    </recommendedName>
</protein>
<dbReference type="AlphaFoldDB" id="A0AAU8BZC9"/>
<reference evidence="1" key="2">
    <citation type="submission" date="2024-06" db="EMBL/GenBank/DDBJ databases">
        <authorList>
            <person name="Deng Y."/>
        </authorList>
    </citation>
    <scope>NUCLEOTIDE SEQUENCE</scope>
    <source>
        <strain evidence="1">TCYB15</strain>
    </source>
</reference>
<organism evidence="1">
    <name type="scientific">Sulfitobacter sp. TCYB15</name>
    <dbReference type="NCBI Taxonomy" id="3229275"/>
    <lineage>
        <taxon>Bacteria</taxon>
        <taxon>Pseudomonadati</taxon>
        <taxon>Pseudomonadota</taxon>
        <taxon>Alphaproteobacteria</taxon>
        <taxon>Rhodobacterales</taxon>
        <taxon>Roseobacteraceae</taxon>
        <taxon>Sulfitobacter</taxon>
    </lineage>
</organism>
<proteinExistence type="predicted"/>
<gene>
    <name evidence="1" type="ORF">ABM428_08445</name>
</gene>
<evidence type="ECO:0008006" key="2">
    <source>
        <dbReference type="Google" id="ProtNLM"/>
    </source>
</evidence>
<dbReference type="EMBL" id="CP159193">
    <property type="protein sequence ID" value="XCF09136.1"/>
    <property type="molecule type" value="Genomic_DNA"/>
</dbReference>
<reference evidence="1" key="1">
    <citation type="journal article" date="2020" name="Int. J. Syst. Evol. Microbiol.">
        <title>Notification of changes in taxonomic opinion previously published outside the IJSEM.</title>
        <authorList>
            <person name="Oren A."/>
            <person name="Garrity G."/>
        </authorList>
    </citation>
    <scope>NUCLEOTIDE SEQUENCE</scope>
    <source>
        <strain evidence="1">TCYB15</strain>
    </source>
</reference>
<dbReference type="KEGG" id="suly:ABM428_08445"/>
<sequence>MTQHNCPELTPSDCHVWARLNENASAIDHAIKAMIKTDGTGAPPLAALRVAQEMRTACVRFAGISKEARRDYKRLISLYPEDLPECWQQHLISIRNRMEGGEIRLVSDLYERMTRKVCQYGWFLQENGLALEFETAKLHSFYVYETTRISNRGRPLCPSTLVATFSDLREFIKLSKEFSPKIIEDLNRLLKKLRDGSDIVTSQKFTALAKIDIITILPRADNIRHQVQKYKNPAQRHIQRNRAMAIAIPPLTPLRREWHDLRFGRDLVWAEGRYRLRDYKLRKTRHRVGREAYPGSVHPSVQGFVDARLLQDDNEKYLNALRATAEEDEWPLFVHPNGLSVSENYVSQIWSREFGTGAHICRSIVYDVVFAISEDATLAGMLMNDHTSQQARKKYTGDQAKQAALAAAGREMEDIFDKLF</sequence>
<accession>A0AAU8BZC9</accession>
<evidence type="ECO:0000313" key="1">
    <source>
        <dbReference type="EMBL" id="XCF09136.1"/>
    </source>
</evidence>
<name>A0AAU8BZC9_9RHOB</name>
<dbReference type="RefSeq" id="WP_353627836.1">
    <property type="nucleotide sequence ID" value="NZ_CP159193.1"/>
</dbReference>